<dbReference type="Proteomes" id="UP000295050">
    <property type="component" value="Unassembled WGS sequence"/>
</dbReference>
<dbReference type="Pfam" id="PF01266">
    <property type="entry name" value="DAO"/>
    <property type="match status" value="1"/>
</dbReference>
<dbReference type="GO" id="GO:0016491">
    <property type="term" value="F:oxidoreductase activity"/>
    <property type="evidence" value="ECO:0007669"/>
    <property type="project" value="UniProtKB-KW"/>
</dbReference>
<dbReference type="GO" id="GO:0005737">
    <property type="term" value="C:cytoplasm"/>
    <property type="evidence" value="ECO:0007669"/>
    <property type="project" value="TreeGrafter"/>
</dbReference>
<feature type="domain" description="FAD dependent oxidoreductase" evidence="2">
    <location>
        <begin position="5"/>
        <end position="330"/>
    </location>
</feature>
<dbReference type="AlphaFoldDB" id="A0A4R2R7T6"/>
<gene>
    <name evidence="3" type="ORF">EV663_11812</name>
</gene>
<keyword evidence="1" id="KW-0560">Oxidoreductase</keyword>
<dbReference type="OrthoDB" id="7818064at2"/>
<protein>
    <submittedName>
        <fullName evidence="3">Glycine/D-amino acid oxidase-like deaminating enzyme</fullName>
    </submittedName>
</protein>
<evidence type="ECO:0000256" key="1">
    <source>
        <dbReference type="ARBA" id="ARBA00023002"/>
    </source>
</evidence>
<proteinExistence type="predicted"/>
<dbReference type="SUPFAM" id="SSF51971">
    <property type="entry name" value="Nucleotide-binding domain"/>
    <property type="match status" value="1"/>
</dbReference>
<sequence length="349" mass="36021">MATVDVTVMGAGILGLACGYVCACRGARVRVVEWSHPAAGASGTPVGALSPHVPERWNAKKAFQLDSLLMGDAFWTGVQQVSGRPTGYGRLGRYQPIADDAALARARDRAAEAETLWRGRAAWRVVAAAEAGNFAPLTPTGLLIHDTLSARIAPRAACQALAAAIVALGGEVACGAEGPVEGRVIWATGYPGLAALSADLDHQVGSGVKGQAAILDHDARQAPQIYAEGLLIVPHSNGTVAVGSTTERDFDDPYRTDARLDEVIARARIACPALAGAEVIERWAGVRPRAATIAPMLGPWPGRPGHFVANGGFKIGIGLAPGIGQVMADLVLEDNPTGIPAGFGVEASL</sequence>
<evidence type="ECO:0000313" key="3">
    <source>
        <dbReference type="EMBL" id="TCP58683.1"/>
    </source>
</evidence>
<dbReference type="PANTHER" id="PTHR13847:SF289">
    <property type="entry name" value="GLYCINE OXIDASE"/>
    <property type="match status" value="1"/>
</dbReference>
<dbReference type="InterPro" id="IPR006076">
    <property type="entry name" value="FAD-dep_OxRdtase"/>
</dbReference>
<evidence type="ECO:0000313" key="4">
    <source>
        <dbReference type="Proteomes" id="UP000295050"/>
    </source>
</evidence>
<accession>A0A4R2R7T6</accession>
<dbReference type="EMBL" id="SLXU01000018">
    <property type="protein sequence ID" value="TCP58683.1"/>
    <property type="molecule type" value="Genomic_DNA"/>
</dbReference>
<dbReference type="PANTHER" id="PTHR13847">
    <property type="entry name" value="SARCOSINE DEHYDROGENASE-RELATED"/>
    <property type="match status" value="1"/>
</dbReference>
<dbReference type="Gene3D" id="3.30.9.10">
    <property type="entry name" value="D-Amino Acid Oxidase, subunit A, domain 2"/>
    <property type="match status" value="2"/>
</dbReference>
<comment type="caution">
    <text evidence="3">The sequence shown here is derived from an EMBL/GenBank/DDBJ whole genome shotgun (WGS) entry which is preliminary data.</text>
</comment>
<keyword evidence="4" id="KW-1185">Reference proteome</keyword>
<dbReference type="InterPro" id="IPR036188">
    <property type="entry name" value="FAD/NAD-bd_sf"/>
</dbReference>
<evidence type="ECO:0000259" key="2">
    <source>
        <dbReference type="Pfam" id="PF01266"/>
    </source>
</evidence>
<dbReference type="SUPFAM" id="SSF54373">
    <property type="entry name" value="FAD-linked reductases, C-terminal domain"/>
    <property type="match status" value="1"/>
</dbReference>
<name>A0A4R2R7T6_9RHOB</name>
<organism evidence="3 4">
    <name type="scientific">Rhodovulum bhavnagarense</name>
    <dbReference type="NCBI Taxonomy" id="992286"/>
    <lineage>
        <taxon>Bacteria</taxon>
        <taxon>Pseudomonadati</taxon>
        <taxon>Pseudomonadota</taxon>
        <taxon>Alphaproteobacteria</taxon>
        <taxon>Rhodobacterales</taxon>
        <taxon>Paracoccaceae</taxon>
        <taxon>Rhodovulum</taxon>
    </lineage>
</organism>
<reference evidence="3 4" key="1">
    <citation type="submission" date="2019-03" db="EMBL/GenBank/DDBJ databases">
        <title>Genomic Encyclopedia of Type Strains, Phase IV (KMG-IV): sequencing the most valuable type-strain genomes for metagenomic binning, comparative biology and taxonomic classification.</title>
        <authorList>
            <person name="Goeker M."/>
        </authorList>
    </citation>
    <scope>NUCLEOTIDE SEQUENCE [LARGE SCALE GENOMIC DNA]</scope>
    <source>
        <strain evidence="3 4">DSM 24766</strain>
    </source>
</reference>
<dbReference type="Gene3D" id="3.50.50.60">
    <property type="entry name" value="FAD/NAD(P)-binding domain"/>
    <property type="match status" value="2"/>
</dbReference>
<dbReference type="RefSeq" id="WP_132952793.1">
    <property type="nucleotide sequence ID" value="NZ_SLXU01000018.1"/>
</dbReference>